<organism evidence="9 10">
    <name type="scientific">Candidatus Neptunichlamydia vexilliferae</name>
    <dbReference type="NCBI Taxonomy" id="1651774"/>
    <lineage>
        <taxon>Bacteria</taxon>
        <taxon>Pseudomonadati</taxon>
        <taxon>Chlamydiota</taxon>
        <taxon>Chlamydiia</taxon>
        <taxon>Parachlamydiales</taxon>
        <taxon>Simkaniaceae</taxon>
        <taxon>Candidatus Neptunichlamydia</taxon>
    </lineage>
</organism>
<keyword evidence="2 6" id="KW-0645">Protease</keyword>
<dbReference type="InterPro" id="IPR050966">
    <property type="entry name" value="Glutamyl_endopeptidase"/>
</dbReference>
<evidence type="ECO:0000313" key="10">
    <source>
        <dbReference type="Proteomes" id="UP001194714"/>
    </source>
</evidence>
<dbReference type="InterPro" id="IPR043504">
    <property type="entry name" value="Peptidase_S1_PA_chymotrypsin"/>
</dbReference>
<dbReference type="PANTHER" id="PTHR15462">
    <property type="entry name" value="SERINE PROTEASE"/>
    <property type="match status" value="1"/>
</dbReference>
<feature type="region of interest" description="Disordered" evidence="7">
    <location>
        <begin position="298"/>
        <end position="319"/>
    </location>
</feature>
<dbReference type="SUPFAM" id="SSF50494">
    <property type="entry name" value="Trypsin-like serine proteases"/>
    <property type="match status" value="1"/>
</dbReference>
<keyword evidence="5 6" id="KW-0720">Serine protease</keyword>
<protein>
    <recommendedName>
        <fullName evidence="6">Serine protease</fullName>
        <ecNumber evidence="6">3.4.21.-</ecNumber>
    </recommendedName>
</protein>
<comment type="caution">
    <text evidence="9">The sequence shown here is derived from an EMBL/GenBank/DDBJ whole genome shotgun (WGS) entry which is preliminary data.</text>
</comment>
<evidence type="ECO:0000256" key="5">
    <source>
        <dbReference type="ARBA" id="ARBA00022825"/>
    </source>
</evidence>
<proteinExistence type="inferred from homology"/>
<dbReference type="PRINTS" id="PR00839">
    <property type="entry name" value="V8PROTEASE"/>
</dbReference>
<evidence type="ECO:0000259" key="8">
    <source>
        <dbReference type="Pfam" id="PF00089"/>
    </source>
</evidence>
<dbReference type="PANTHER" id="PTHR15462:SF8">
    <property type="entry name" value="SERINE PROTEASE"/>
    <property type="match status" value="1"/>
</dbReference>
<feature type="domain" description="Peptidase S1" evidence="8">
    <location>
        <begin position="88"/>
        <end position="274"/>
    </location>
</feature>
<dbReference type="EC" id="3.4.21.-" evidence="6"/>
<dbReference type="EMBL" id="JAAEJV010000056">
    <property type="protein sequence ID" value="MBF5059965.1"/>
    <property type="molecule type" value="Genomic_DNA"/>
</dbReference>
<evidence type="ECO:0000256" key="3">
    <source>
        <dbReference type="ARBA" id="ARBA00022729"/>
    </source>
</evidence>
<dbReference type="InterPro" id="IPR008256">
    <property type="entry name" value="Peptidase_S1B"/>
</dbReference>
<evidence type="ECO:0000256" key="1">
    <source>
        <dbReference type="ARBA" id="ARBA00008764"/>
    </source>
</evidence>
<feature type="compositionally biased region" description="Low complexity" evidence="7">
    <location>
        <begin position="300"/>
        <end position="319"/>
    </location>
</feature>
<dbReference type="Gene3D" id="2.40.10.10">
    <property type="entry name" value="Trypsin-like serine proteases"/>
    <property type="match status" value="2"/>
</dbReference>
<evidence type="ECO:0000256" key="2">
    <source>
        <dbReference type="ARBA" id="ARBA00022670"/>
    </source>
</evidence>
<keyword evidence="3" id="KW-0732">Signal</keyword>
<gene>
    <name evidence="9" type="ORF">NEPTK9_001489</name>
</gene>
<name>A0ABS0B316_9BACT</name>
<evidence type="ECO:0000256" key="7">
    <source>
        <dbReference type="SAM" id="MobiDB-lite"/>
    </source>
</evidence>
<comment type="similarity">
    <text evidence="1 6">Belongs to the peptidase S1B family.</text>
</comment>
<dbReference type="InterPro" id="IPR009003">
    <property type="entry name" value="Peptidase_S1_PA"/>
</dbReference>
<evidence type="ECO:0000256" key="4">
    <source>
        <dbReference type="ARBA" id="ARBA00022801"/>
    </source>
</evidence>
<keyword evidence="10" id="KW-1185">Reference proteome</keyword>
<sequence>MMASSSNINTGNIVERTYSTTVQYKPGKFQYGKMEDVYFSASSPPLKKEQNQRIMLLRDKKLNEFQEETVLKKVIPGQDGRQRIQKTSEYPYSIHVQLEMKFSDGTYGGSGSLIGPHHVLTCGHNVYDIKTKKWATKITAYPGRNEKSAPYGKATVIKAYTFNNYTNNKERAYDIALLLLDRSVGKYTGWGGLCSAPDDSLKGATFNITGYPGDKGLDQMWSMSHKIKSIEKEIFEYEIDTNRGQSGSAIWVKDEFGSVKIMGVHTLGGFDKNSGVRISKDKFTKLFQTTIANTYKIQKSQQSNLTPSSSSSSSSQNSSDAFINQFSDLSISSNPSNSQSTRLPSIALGKTVWQKHFGLDSIQDPQQLLPCNINAILNKPTPFKVEGYTGKVIDTHFLVWIPKKVSGIPLSLDNLEKIFGNYKYYDSDIKKSLGAKTVSSSHWVLLSKGILEATRNKTSSDQNKIIRKYDFRSYNLPNVLDVAIAVLLYQKEKPGDYLLPEKPKLTYTRCIEKVYYNHWPVSNERPVAIGCFGAGGLNVSNSYDVGGNSCGFIGAWKL</sequence>
<accession>A0ABS0B316</accession>
<dbReference type="Proteomes" id="UP001194714">
    <property type="component" value="Unassembled WGS sequence"/>
</dbReference>
<evidence type="ECO:0000256" key="6">
    <source>
        <dbReference type="RuleBase" id="RU004296"/>
    </source>
</evidence>
<reference evidence="9 10" key="1">
    <citation type="submission" date="2020-01" db="EMBL/GenBank/DDBJ databases">
        <title>Draft genome sequence of Cand. Neptunochlamydia vexilliferae K9.</title>
        <authorList>
            <person name="Schulz F."/>
            <person name="Koestlbacher S."/>
            <person name="Wascher F."/>
            <person name="Pizzetti I."/>
            <person name="Horn M."/>
        </authorList>
    </citation>
    <scope>NUCLEOTIDE SEQUENCE [LARGE SCALE GENOMIC DNA]</scope>
    <source>
        <strain evidence="9 10">K9</strain>
    </source>
</reference>
<keyword evidence="4 6" id="KW-0378">Hydrolase</keyword>
<dbReference type="InterPro" id="IPR001254">
    <property type="entry name" value="Trypsin_dom"/>
</dbReference>
<evidence type="ECO:0000313" key="9">
    <source>
        <dbReference type="EMBL" id="MBF5059965.1"/>
    </source>
</evidence>
<dbReference type="Pfam" id="PF00089">
    <property type="entry name" value="Trypsin"/>
    <property type="match status" value="1"/>
</dbReference>